<dbReference type="Gene3D" id="1.20.1250.20">
    <property type="entry name" value="MFS general substrate transporter like domains"/>
    <property type="match status" value="1"/>
</dbReference>
<evidence type="ECO:0000256" key="1">
    <source>
        <dbReference type="ARBA" id="ARBA00004141"/>
    </source>
</evidence>
<dbReference type="PANTHER" id="PTHR23507:SF1">
    <property type="entry name" value="FI18259P1-RELATED"/>
    <property type="match status" value="1"/>
</dbReference>
<keyword evidence="2 6" id="KW-0812">Transmembrane</keyword>
<evidence type="ECO:0000313" key="7">
    <source>
        <dbReference type="EnsemblMetazoa" id="tetur11g06110.1"/>
    </source>
</evidence>
<name>T1KHY8_TETUR</name>
<evidence type="ECO:0000256" key="6">
    <source>
        <dbReference type="SAM" id="Phobius"/>
    </source>
</evidence>
<dbReference type="PANTHER" id="PTHR23507">
    <property type="entry name" value="ZGC:174356"/>
    <property type="match status" value="1"/>
</dbReference>
<dbReference type="Proteomes" id="UP000015104">
    <property type="component" value="Unassembled WGS sequence"/>
</dbReference>
<reference evidence="7" key="2">
    <citation type="submission" date="2015-06" db="UniProtKB">
        <authorList>
            <consortium name="EnsemblMetazoa"/>
        </authorList>
    </citation>
    <scope>IDENTIFICATION</scope>
</reference>
<feature type="transmembrane region" description="Helical" evidence="6">
    <location>
        <begin position="142"/>
        <end position="167"/>
    </location>
</feature>
<evidence type="ECO:0000313" key="8">
    <source>
        <dbReference type="Proteomes" id="UP000015104"/>
    </source>
</evidence>
<protein>
    <recommendedName>
        <fullName evidence="9">Major facilitator superfamily (MFS) profile domain-containing protein</fullName>
    </recommendedName>
</protein>
<keyword evidence="4 6" id="KW-0472">Membrane</keyword>
<evidence type="ECO:0000256" key="5">
    <source>
        <dbReference type="SAM" id="MobiDB-lite"/>
    </source>
</evidence>
<dbReference type="EMBL" id="CAEY01000080">
    <property type="status" value="NOT_ANNOTATED_CDS"/>
    <property type="molecule type" value="Genomic_DNA"/>
</dbReference>
<dbReference type="Pfam" id="PF07690">
    <property type="entry name" value="MFS_1"/>
    <property type="match status" value="1"/>
</dbReference>
<feature type="transmembrane region" description="Helical" evidence="6">
    <location>
        <begin position="179"/>
        <end position="202"/>
    </location>
</feature>
<reference evidence="8" key="1">
    <citation type="submission" date="2011-08" db="EMBL/GenBank/DDBJ databases">
        <authorList>
            <person name="Rombauts S."/>
        </authorList>
    </citation>
    <scope>NUCLEOTIDE SEQUENCE</scope>
    <source>
        <strain evidence="8">London</strain>
    </source>
</reference>
<evidence type="ECO:0000256" key="4">
    <source>
        <dbReference type="ARBA" id="ARBA00023136"/>
    </source>
</evidence>
<feature type="transmembrane region" description="Helical" evidence="6">
    <location>
        <begin position="20"/>
        <end position="40"/>
    </location>
</feature>
<dbReference type="GO" id="GO:0016020">
    <property type="term" value="C:membrane"/>
    <property type="evidence" value="ECO:0007669"/>
    <property type="project" value="UniProtKB-SubCell"/>
</dbReference>
<dbReference type="GO" id="GO:0022857">
    <property type="term" value="F:transmembrane transporter activity"/>
    <property type="evidence" value="ECO:0007669"/>
    <property type="project" value="InterPro"/>
</dbReference>
<dbReference type="OrthoDB" id="3026777at2759"/>
<feature type="transmembrane region" description="Helical" evidence="6">
    <location>
        <begin position="461"/>
        <end position="481"/>
    </location>
</feature>
<gene>
    <name evidence="7" type="primary">107364075</name>
</gene>
<evidence type="ECO:0000256" key="2">
    <source>
        <dbReference type="ARBA" id="ARBA00022692"/>
    </source>
</evidence>
<dbReference type="InterPro" id="IPR036259">
    <property type="entry name" value="MFS_trans_sf"/>
</dbReference>
<evidence type="ECO:0008006" key="9">
    <source>
        <dbReference type="Google" id="ProtNLM"/>
    </source>
</evidence>
<feature type="transmembrane region" description="Helical" evidence="6">
    <location>
        <begin position="82"/>
        <end position="103"/>
    </location>
</feature>
<feature type="transmembrane region" description="Helical" evidence="6">
    <location>
        <begin position="214"/>
        <end position="236"/>
    </location>
</feature>
<dbReference type="HOGENOM" id="CLU_028365_0_0_1"/>
<proteinExistence type="predicted"/>
<keyword evidence="8" id="KW-1185">Reference proteome</keyword>
<dbReference type="KEGG" id="tut:107364075"/>
<comment type="subcellular location">
    <subcellularLocation>
        <location evidence="1">Membrane</location>
        <topology evidence="1">Multi-pass membrane protein</topology>
    </subcellularLocation>
</comment>
<dbReference type="InterPro" id="IPR011701">
    <property type="entry name" value="MFS"/>
</dbReference>
<accession>T1KHY8</accession>
<sequence length="528" mass="59677">MPKITVKEFFGLIKLLRIDVFFFMSMFSSLLPNIALNQLIQDKYCMNHYSANESVCLRLESSASEYDSIQIGVFKETTTLKMYITIITTIPTIFTSLIMGYWIDAYPNHLRYMLGFASAANVVQNIMVIYQCIHFETDPYSLLYTYLFPILTGSGAIIYTGTFTYATRKTPAKYRAIRFTVLEIFFFATMPTANTLGGHLIASDFWSFGLLRNYVGVYIFSSLGAVLATIWAFVMLNDSDQTVDQQTVEKLDVNLNNVEDGGKEKEEKVGFKQIVADLLKPDNLILSCVRCVFKKRPNNGHWYIISTLMAGFIQNMTYLGEQNIVYQFNQRVYHWDAKQIGYYGSLVMIFFTLGAIVGPPLFIYKMKLHDSAVAIIGIVSVTYCFLVKGLILSPIVYVFMFFGSFAGVLLAIDRSILSRMVPTDEVGKLFAFNSAIGGIIPILSSLYYTKVFQATIDYNPGLVYSLAAIMFIHPLGNAIVLTRNKEKWDLALIAEKQKDNKQESELTNPLLVDPNANKEIESSQKQQA</sequence>
<evidence type="ECO:0000256" key="3">
    <source>
        <dbReference type="ARBA" id="ARBA00022989"/>
    </source>
</evidence>
<dbReference type="eggNOG" id="KOG2816">
    <property type="taxonomic scope" value="Eukaryota"/>
</dbReference>
<feature type="transmembrane region" description="Helical" evidence="6">
    <location>
        <begin position="429"/>
        <end position="449"/>
    </location>
</feature>
<dbReference type="EnsemblMetazoa" id="tetur11g06110.1">
    <property type="protein sequence ID" value="tetur11g06110.1"/>
    <property type="gene ID" value="tetur11g06110"/>
</dbReference>
<organism evidence="7 8">
    <name type="scientific">Tetranychus urticae</name>
    <name type="common">Two-spotted spider mite</name>
    <dbReference type="NCBI Taxonomy" id="32264"/>
    <lineage>
        <taxon>Eukaryota</taxon>
        <taxon>Metazoa</taxon>
        <taxon>Ecdysozoa</taxon>
        <taxon>Arthropoda</taxon>
        <taxon>Chelicerata</taxon>
        <taxon>Arachnida</taxon>
        <taxon>Acari</taxon>
        <taxon>Acariformes</taxon>
        <taxon>Trombidiformes</taxon>
        <taxon>Prostigmata</taxon>
        <taxon>Eleutherengona</taxon>
        <taxon>Raphignathae</taxon>
        <taxon>Tetranychoidea</taxon>
        <taxon>Tetranychidae</taxon>
        <taxon>Tetranychus</taxon>
    </lineage>
</organism>
<feature type="region of interest" description="Disordered" evidence="5">
    <location>
        <begin position="498"/>
        <end position="528"/>
    </location>
</feature>
<dbReference type="AlphaFoldDB" id="T1KHY8"/>
<feature type="transmembrane region" description="Helical" evidence="6">
    <location>
        <begin position="340"/>
        <end position="364"/>
    </location>
</feature>
<feature type="transmembrane region" description="Helical" evidence="6">
    <location>
        <begin position="397"/>
        <end position="417"/>
    </location>
</feature>
<keyword evidence="3 6" id="KW-1133">Transmembrane helix</keyword>
<dbReference type="SUPFAM" id="SSF103473">
    <property type="entry name" value="MFS general substrate transporter"/>
    <property type="match status" value="1"/>
</dbReference>